<dbReference type="InterPro" id="IPR055411">
    <property type="entry name" value="LRR_FXL15/At3g58940/PEG3-like"/>
</dbReference>
<evidence type="ECO:0000256" key="6">
    <source>
        <dbReference type="ARBA" id="ARBA00023157"/>
    </source>
</evidence>
<dbReference type="InterPro" id="IPR050253">
    <property type="entry name" value="Seed_Storage-Functional"/>
</dbReference>
<dbReference type="Gene3D" id="2.60.120.10">
    <property type="entry name" value="Jelly Rolls"/>
    <property type="match status" value="2"/>
</dbReference>
<dbReference type="Proteomes" id="UP001140206">
    <property type="component" value="Chromosome 3"/>
</dbReference>
<dbReference type="SUPFAM" id="SSF52047">
    <property type="entry name" value="RNI-like"/>
    <property type="match status" value="1"/>
</dbReference>
<sequence length="717" mass="81685">MAASSILSVSLCLLILCQGSLAQMMFGGQSPWHASRTFSGPRGCRFDRLQALNPTQRMQFEAGVTEYYEWNNEMMQCSGVSASRHILEPRGLLLPHYNNAPSLMYIAQGRGFIGTVFPGCPETFQSFQQPSEQEPEQEQFPMGGESWRQQRTRDEHQKVHRFKQGDIIALPAGVTYWCYNDGDVAMVSVQVYDASNTANQLVPWERRFFLAGRHQRPQRMYQYETEQQTLEPGQLRGNSVFTGFDTQMLAEALGVNIELARQLQSQNDPRGEMVFVKQGLQMLMPTRSQEMQQQEFEESMPGLQQYGEGMWGPYNTTNGLDEMFCTMKIRSNIDRPSQADYFNQRGSRVAIVNSQKLPIMNIVQMSAARVVLQKNMMITPYWHMNCHSLMYVTGGQGRVQVVNHRGQTVFDGQMRQGQILLIPQNFAVLKRASPNQMFHWVSFNTNHNAMISQMVGKNSVFRAMPKSRRGFIGTVFPGCPETFQSFQQQSEQEQFPMGSEISRILPLALPGDVFRCESLEELVLDEPYPGIEPMPALRPRLISLSLLRRLDIHAVARLDDDFIGKLMFGCSMLEELSLERCKLEFFMIASDVLKHLCIGGCDHHQEKICIRTPNLLSLELHGTLLGGYTFINMTSLVKAVIEFGGFLDEHDYLWGDPFDNADVLQALSNVAHLELHGEEVKAFLQKEILNFLNFENLRSLYCWTDDTIYPIADPCHC</sequence>
<dbReference type="InterPro" id="IPR014710">
    <property type="entry name" value="RmlC-like_jellyroll"/>
</dbReference>
<feature type="chain" id="PRO_5043110186" evidence="7">
    <location>
        <begin position="23"/>
        <end position="717"/>
    </location>
</feature>
<keyword evidence="10" id="KW-1185">Reference proteome</keyword>
<dbReference type="PROSITE" id="PS00305">
    <property type="entry name" value="11S_SEED_STORAGE"/>
    <property type="match status" value="1"/>
</dbReference>
<dbReference type="AlphaFoldDB" id="A0AAV8EQ74"/>
<organism evidence="9 10">
    <name type="scientific">Rhynchospora pubera</name>
    <dbReference type="NCBI Taxonomy" id="906938"/>
    <lineage>
        <taxon>Eukaryota</taxon>
        <taxon>Viridiplantae</taxon>
        <taxon>Streptophyta</taxon>
        <taxon>Embryophyta</taxon>
        <taxon>Tracheophyta</taxon>
        <taxon>Spermatophyta</taxon>
        <taxon>Magnoliopsida</taxon>
        <taxon>Liliopsida</taxon>
        <taxon>Poales</taxon>
        <taxon>Cyperaceae</taxon>
        <taxon>Cyperoideae</taxon>
        <taxon>Rhynchosporeae</taxon>
        <taxon>Rhynchospora</taxon>
    </lineage>
</organism>
<dbReference type="GO" id="GO:0048316">
    <property type="term" value="P:seed development"/>
    <property type="evidence" value="ECO:0007669"/>
    <property type="project" value="UniProtKB-ARBA"/>
</dbReference>
<dbReference type="EMBL" id="JAMFTS010000003">
    <property type="protein sequence ID" value="KAJ4782749.1"/>
    <property type="molecule type" value="Genomic_DNA"/>
</dbReference>
<comment type="function">
    <text evidence="7">Seed storage protein.</text>
</comment>
<dbReference type="InterPro" id="IPR006045">
    <property type="entry name" value="Cupin_1"/>
</dbReference>
<evidence type="ECO:0000256" key="1">
    <source>
        <dbReference type="ARBA" id="ARBA00007178"/>
    </source>
</evidence>
<evidence type="ECO:0000256" key="2">
    <source>
        <dbReference type="ARBA" id="ARBA00011818"/>
    </source>
</evidence>
<dbReference type="InterPro" id="IPR006044">
    <property type="entry name" value="11S_seedstore_pln"/>
</dbReference>
<evidence type="ECO:0000313" key="10">
    <source>
        <dbReference type="Proteomes" id="UP001140206"/>
    </source>
</evidence>
<dbReference type="InterPro" id="IPR032675">
    <property type="entry name" value="LRR_dom_sf"/>
</dbReference>
<comment type="similarity">
    <text evidence="1 7">Belongs to the 11S seed storage protein (globulins) family.</text>
</comment>
<evidence type="ECO:0000256" key="5">
    <source>
        <dbReference type="ARBA" id="ARBA00023129"/>
    </source>
</evidence>
<gene>
    <name evidence="9" type="ORF">LUZ62_067006</name>
</gene>
<dbReference type="CDD" id="cd02243">
    <property type="entry name" value="cupin_11S_legumin_C"/>
    <property type="match status" value="1"/>
</dbReference>
<dbReference type="Pfam" id="PF00190">
    <property type="entry name" value="Cupin_1"/>
    <property type="match status" value="2"/>
</dbReference>
<feature type="domain" description="Cupin type-1" evidence="8">
    <location>
        <begin position="331"/>
        <end position="484"/>
    </location>
</feature>
<name>A0AAV8EQ74_9POAL</name>
<dbReference type="Gene3D" id="3.80.10.10">
    <property type="entry name" value="Ribonuclease Inhibitor"/>
    <property type="match status" value="1"/>
</dbReference>
<evidence type="ECO:0000259" key="8">
    <source>
        <dbReference type="SMART" id="SM00835"/>
    </source>
</evidence>
<dbReference type="GO" id="GO:0045735">
    <property type="term" value="F:nutrient reservoir activity"/>
    <property type="evidence" value="ECO:0007669"/>
    <property type="project" value="UniProtKB-KW"/>
</dbReference>
<dbReference type="CDD" id="cd02242">
    <property type="entry name" value="cupin_11S_legumin_N"/>
    <property type="match status" value="1"/>
</dbReference>
<dbReference type="PANTHER" id="PTHR31189:SF35">
    <property type="entry name" value="12S SEED STORAGE PROTEIN CRB"/>
    <property type="match status" value="1"/>
</dbReference>
<dbReference type="SUPFAM" id="SSF51182">
    <property type="entry name" value="RmlC-like cupins"/>
    <property type="match status" value="1"/>
</dbReference>
<evidence type="ECO:0000313" key="9">
    <source>
        <dbReference type="EMBL" id="KAJ4782749.1"/>
    </source>
</evidence>
<dbReference type="InterPro" id="IPR022379">
    <property type="entry name" value="11S_seedstore_CS"/>
</dbReference>
<accession>A0AAV8EQ74</accession>
<evidence type="ECO:0000256" key="7">
    <source>
        <dbReference type="RuleBase" id="RU003681"/>
    </source>
</evidence>
<keyword evidence="3 7" id="KW-0732">Signal</keyword>
<comment type="caution">
    <text evidence="9">The sequence shown here is derived from an EMBL/GenBank/DDBJ whole genome shotgun (WGS) entry which is preliminary data.</text>
</comment>
<evidence type="ECO:0000256" key="3">
    <source>
        <dbReference type="ARBA" id="ARBA00022729"/>
    </source>
</evidence>
<keyword evidence="4 7" id="KW-0758">Storage protein</keyword>
<proteinExistence type="inferred from homology"/>
<dbReference type="SMART" id="SM00835">
    <property type="entry name" value="Cupin_1"/>
    <property type="match status" value="2"/>
</dbReference>
<evidence type="ECO:0000256" key="4">
    <source>
        <dbReference type="ARBA" id="ARBA00022761"/>
    </source>
</evidence>
<feature type="signal peptide" evidence="7">
    <location>
        <begin position="1"/>
        <end position="22"/>
    </location>
</feature>
<feature type="domain" description="Cupin type-1" evidence="8">
    <location>
        <begin position="49"/>
        <end position="261"/>
    </location>
</feature>
<dbReference type="InterPro" id="IPR011051">
    <property type="entry name" value="RmlC_Cupin_sf"/>
</dbReference>
<protein>
    <submittedName>
        <fullName evidence="9">Glutelin</fullName>
    </submittedName>
</protein>
<dbReference type="PRINTS" id="PR00439">
    <property type="entry name" value="11SGLOBULIN"/>
</dbReference>
<comment type="subunit">
    <text evidence="2 7">Hexamer; each subunit is composed of an acidic and a basic chain derived from a single precursor and linked by a disulfide bond.</text>
</comment>
<keyword evidence="5 7" id="KW-0708">Seed storage protein</keyword>
<keyword evidence="6 7" id="KW-1015">Disulfide bond</keyword>
<reference evidence="9" key="1">
    <citation type="submission" date="2022-08" db="EMBL/GenBank/DDBJ databases">
        <authorList>
            <person name="Marques A."/>
        </authorList>
    </citation>
    <scope>NUCLEOTIDE SEQUENCE</scope>
    <source>
        <strain evidence="9">RhyPub2mFocal</strain>
        <tissue evidence="9">Leaves</tissue>
    </source>
</reference>
<dbReference type="PANTHER" id="PTHR31189">
    <property type="entry name" value="OS03G0336100 PROTEIN-RELATED"/>
    <property type="match status" value="1"/>
</dbReference>
<dbReference type="Pfam" id="PF24758">
    <property type="entry name" value="LRR_At5g56370"/>
    <property type="match status" value="1"/>
</dbReference>